<evidence type="ECO:0000256" key="1">
    <source>
        <dbReference type="ARBA" id="ARBA00004496"/>
    </source>
</evidence>
<feature type="compositionally biased region" description="Basic and acidic residues" evidence="12">
    <location>
        <begin position="539"/>
        <end position="558"/>
    </location>
</feature>
<dbReference type="PANTHER" id="PTHR47963">
    <property type="entry name" value="DEAD-BOX ATP-DEPENDENT RNA HELICASE 47, MITOCHONDRIAL"/>
    <property type="match status" value="1"/>
</dbReference>
<feature type="short sequence motif" description="Q motif" evidence="11">
    <location>
        <begin position="13"/>
        <end position="41"/>
    </location>
</feature>
<dbReference type="Gene3D" id="3.30.70.330">
    <property type="match status" value="1"/>
</dbReference>
<evidence type="ECO:0000256" key="11">
    <source>
        <dbReference type="PROSITE-ProRule" id="PRU00552"/>
    </source>
</evidence>
<evidence type="ECO:0000256" key="7">
    <source>
        <dbReference type="ARBA" id="ARBA00022884"/>
    </source>
</evidence>
<keyword evidence="8 10" id="KW-0346">Stress response</keyword>
<dbReference type="InterPro" id="IPR005580">
    <property type="entry name" value="DbpA/CsdA_RNA-bd_dom"/>
</dbReference>
<evidence type="ECO:0000256" key="5">
    <source>
        <dbReference type="ARBA" id="ARBA00022806"/>
    </source>
</evidence>
<dbReference type="InterPro" id="IPR001650">
    <property type="entry name" value="Helicase_C-like"/>
</dbReference>
<dbReference type="GO" id="GO:0016787">
    <property type="term" value="F:hydrolase activity"/>
    <property type="evidence" value="ECO:0007669"/>
    <property type="project" value="UniProtKB-KW"/>
</dbReference>
<keyword evidence="4 10" id="KW-0378">Hydrolase</keyword>
<comment type="subcellular location">
    <subcellularLocation>
        <location evidence="1 10">Cytoplasm</location>
    </subcellularLocation>
</comment>
<dbReference type="CDD" id="cd00268">
    <property type="entry name" value="DEADc"/>
    <property type="match status" value="1"/>
</dbReference>
<dbReference type="GO" id="GO:0003724">
    <property type="term" value="F:RNA helicase activity"/>
    <property type="evidence" value="ECO:0007669"/>
    <property type="project" value="UniProtKB-UniRule"/>
</dbReference>
<feature type="region of interest" description="Disordered" evidence="12">
    <location>
        <begin position="441"/>
        <end position="558"/>
    </location>
</feature>
<dbReference type="Pfam" id="PF00270">
    <property type="entry name" value="DEAD"/>
    <property type="match status" value="1"/>
</dbReference>
<evidence type="ECO:0000256" key="9">
    <source>
        <dbReference type="ARBA" id="ARBA00047984"/>
    </source>
</evidence>
<evidence type="ECO:0000313" key="16">
    <source>
        <dbReference type="EMBL" id="XCO74677.1"/>
    </source>
</evidence>
<keyword evidence="3 10" id="KW-0547">Nucleotide-binding</keyword>
<keyword evidence="5 10" id="KW-0347">Helicase</keyword>
<dbReference type="CDD" id="cd18787">
    <property type="entry name" value="SF2_C_DEAD"/>
    <property type="match status" value="1"/>
</dbReference>
<dbReference type="GO" id="GO:0005524">
    <property type="term" value="F:ATP binding"/>
    <property type="evidence" value="ECO:0007669"/>
    <property type="project" value="UniProtKB-UniRule"/>
</dbReference>
<keyword evidence="7 10" id="KW-0694">RNA-binding</keyword>
<comment type="similarity">
    <text evidence="10">Belongs to the DEAD box helicase family. DeaD/CsdA subfamily.</text>
</comment>
<dbReference type="GO" id="GO:0070417">
    <property type="term" value="P:cellular response to cold"/>
    <property type="evidence" value="ECO:0007669"/>
    <property type="project" value="InterPro"/>
</dbReference>
<evidence type="ECO:0000256" key="6">
    <source>
        <dbReference type="ARBA" id="ARBA00022840"/>
    </source>
</evidence>
<evidence type="ECO:0000259" key="13">
    <source>
        <dbReference type="PROSITE" id="PS51192"/>
    </source>
</evidence>
<dbReference type="PROSITE" id="PS51194">
    <property type="entry name" value="HELICASE_CTER"/>
    <property type="match status" value="1"/>
</dbReference>
<keyword evidence="6 10" id="KW-0067">ATP-binding</keyword>
<evidence type="ECO:0000256" key="2">
    <source>
        <dbReference type="ARBA" id="ARBA00022490"/>
    </source>
</evidence>
<dbReference type="GO" id="GO:0005829">
    <property type="term" value="C:cytosol"/>
    <property type="evidence" value="ECO:0007669"/>
    <property type="project" value="TreeGrafter"/>
</dbReference>
<dbReference type="EC" id="3.6.4.13" evidence="10"/>
<evidence type="ECO:0000256" key="3">
    <source>
        <dbReference type="ARBA" id="ARBA00022741"/>
    </source>
</evidence>
<dbReference type="SMART" id="SM00487">
    <property type="entry name" value="DEXDc"/>
    <property type="match status" value="1"/>
</dbReference>
<dbReference type="InterPro" id="IPR044742">
    <property type="entry name" value="DEAD/DEAH_RhlB"/>
</dbReference>
<reference evidence="16" key="1">
    <citation type="submission" date="2024-06" db="EMBL/GenBank/DDBJ databases">
        <authorList>
            <person name="Li S."/>
        </authorList>
    </citation>
    <scope>NUCLEOTIDE SEQUENCE</scope>
    <source>
        <strain evidence="16">SR10</strain>
    </source>
</reference>
<dbReference type="AlphaFoldDB" id="A0AAU8MQV4"/>
<dbReference type="InterPro" id="IPR050547">
    <property type="entry name" value="DEAD_box_RNA_helicases"/>
</dbReference>
<dbReference type="Pfam" id="PF00271">
    <property type="entry name" value="Helicase_C"/>
    <property type="match status" value="1"/>
</dbReference>
<dbReference type="PROSITE" id="PS51195">
    <property type="entry name" value="Q_MOTIF"/>
    <property type="match status" value="1"/>
</dbReference>
<evidence type="ECO:0000259" key="14">
    <source>
        <dbReference type="PROSITE" id="PS51194"/>
    </source>
</evidence>
<dbReference type="InterPro" id="IPR028618">
    <property type="entry name" value="DEAD_helicase_DeaD"/>
</dbReference>
<feature type="domain" description="Helicase ATP-binding" evidence="13">
    <location>
        <begin position="44"/>
        <end position="215"/>
    </location>
</feature>
<dbReference type="InterPro" id="IPR012677">
    <property type="entry name" value="Nucleotide-bd_a/b_plait_sf"/>
</dbReference>
<dbReference type="SUPFAM" id="SSF52540">
    <property type="entry name" value="P-loop containing nucleoside triphosphate hydrolases"/>
    <property type="match status" value="1"/>
</dbReference>
<dbReference type="FunFam" id="3.40.50.300:FF:000108">
    <property type="entry name" value="ATP-dependent RNA helicase RhlE"/>
    <property type="match status" value="1"/>
</dbReference>
<dbReference type="GO" id="GO:0005840">
    <property type="term" value="C:ribosome"/>
    <property type="evidence" value="ECO:0007669"/>
    <property type="project" value="TreeGrafter"/>
</dbReference>
<evidence type="ECO:0000256" key="8">
    <source>
        <dbReference type="ARBA" id="ARBA00023016"/>
    </source>
</evidence>
<comment type="catalytic activity">
    <reaction evidence="9 10">
        <text>ATP + H2O = ADP + phosphate + H(+)</text>
        <dbReference type="Rhea" id="RHEA:13065"/>
        <dbReference type="ChEBI" id="CHEBI:15377"/>
        <dbReference type="ChEBI" id="CHEBI:15378"/>
        <dbReference type="ChEBI" id="CHEBI:30616"/>
        <dbReference type="ChEBI" id="CHEBI:43474"/>
        <dbReference type="ChEBI" id="CHEBI:456216"/>
        <dbReference type="EC" id="3.6.4.13"/>
    </reaction>
</comment>
<evidence type="ECO:0000259" key="15">
    <source>
        <dbReference type="PROSITE" id="PS51195"/>
    </source>
</evidence>
<dbReference type="FunFam" id="3.30.70.330:FF:000068">
    <property type="entry name" value="ATP-dependent RNA helicase DeaD"/>
    <property type="match status" value="1"/>
</dbReference>
<dbReference type="InterPro" id="IPR011545">
    <property type="entry name" value="DEAD/DEAH_box_helicase_dom"/>
</dbReference>
<dbReference type="GO" id="GO:0033592">
    <property type="term" value="F:RNA strand annealing activity"/>
    <property type="evidence" value="ECO:0007669"/>
    <property type="project" value="TreeGrafter"/>
</dbReference>
<feature type="compositionally biased region" description="Basic and acidic residues" evidence="12">
    <location>
        <begin position="453"/>
        <end position="475"/>
    </location>
</feature>
<dbReference type="PANTHER" id="PTHR47963:SF8">
    <property type="entry name" value="ATP-DEPENDENT RNA HELICASE DEAD"/>
    <property type="match status" value="1"/>
</dbReference>
<feature type="domain" description="Helicase C-terminal" evidence="14">
    <location>
        <begin position="239"/>
        <end position="386"/>
    </location>
</feature>
<evidence type="ECO:0000256" key="4">
    <source>
        <dbReference type="ARBA" id="ARBA00022801"/>
    </source>
</evidence>
<gene>
    <name evidence="10" type="primary">deaD</name>
    <name evidence="10" type="synonym">csdA</name>
    <name evidence="16" type="ORF">ABU614_20255</name>
</gene>
<dbReference type="InterPro" id="IPR014014">
    <property type="entry name" value="RNA_helicase_DEAD_Q_motif"/>
</dbReference>
<feature type="compositionally biased region" description="Basic and acidic residues" evidence="12">
    <location>
        <begin position="485"/>
        <end position="505"/>
    </location>
</feature>
<organism evidence="16">
    <name type="scientific">Lysobacter firmicutimachus</name>
    <dbReference type="NCBI Taxonomy" id="1792846"/>
    <lineage>
        <taxon>Bacteria</taxon>
        <taxon>Pseudomonadati</taxon>
        <taxon>Pseudomonadota</taxon>
        <taxon>Gammaproteobacteria</taxon>
        <taxon>Lysobacterales</taxon>
        <taxon>Lysobacteraceae</taxon>
        <taxon>Lysobacter</taxon>
    </lineage>
</organism>
<dbReference type="CDD" id="cd12499">
    <property type="entry name" value="RRM_EcCsdA_like"/>
    <property type="match status" value="1"/>
</dbReference>
<dbReference type="Pfam" id="PF03880">
    <property type="entry name" value="DbpA"/>
    <property type="match status" value="1"/>
</dbReference>
<protein>
    <recommendedName>
        <fullName evidence="10">ATP-dependent RNA helicase DeaD</fullName>
        <ecNumber evidence="10">3.6.4.13</ecNumber>
    </recommendedName>
    <alternativeName>
        <fullName evidence="10">Cold-shock DEAD box protein A</fullName>
    </alternativeName>
</protein>
<dbReference type="EMBL" id="CP159925">
    <property type="protein sequence ID" value="XCO74677.1"/>
    <property type="molecule type" value="Genomic_DNA"/>
</dbReference>
<comment type="function">
    <text evidence="10">DEAD-box RNA helicase involved in various cellular processes at low temperature, including ribosome biogenesis, mRNA degradation and translation initiation.</text>
</comment>
<proteinExistence type="inferred from homology"/>
<evidence type="ECO:0000256" key="10">
    <source>
        <dbReference type="HAMAP-Rule" id="MF_00964"/>
    </source>
</evidence>
<name>A0AAU8MQV4_9GAMM</name>
<feature type="region of interest" description="Disordered" evidence="12">
    <location>
        <begin position="632"/>
        <end position="680"/>
    </location>
</feature>
<dbReference type="InterPro" id="IPR000629">
    <property type="entry name" value="RNA-helicase_DEAD-box_CS"/>
</dbReference>
<dbReference type="InterPro" id="IPR027417">
    <property type="entry name" value="P-loop_NTPase"/>
</dbReference>
<dbReference type="Pfam" id="PF25399">
    <property type="entry name" value="DeaD_dimer"/>
    <property type="match status" value="1"/>
</dbReference>
<dbReference type="PROSITE" id="PS00039">
    <property type="entry name" value="DEAD_ATP_HELICASE"/>
    <property type="match status" value="1"/>
</dbReference>
<dbReference type="Gene3D" id="3.40.50.300">
    <property type="entry name" value="P-loop containing nucleotide triphosphate hydrolases"/>
    <property type="match status" value="2"/>
</dbReference>
<accession>A0AAU8MQV4</accession>
<dbReference type="PROSITE" id="PS51192">
    <property type="entry name" value="HELICASE_ATP_BIND_1"/>
    <property type="match status" value="1"/>
</dbReference>
<evidence type="ECO:0000256" key="12">
    <source>
        <dbReference type="SAM" id="MobiDB-lite"/>
    </source>
</evidence>
<dbReference type="InterPro" id="IPR057325">
    <property type="entry name" value="DeaD_dimer"/>
</dbReference>
<dbReference type="GO" id="GO:0000027">
    <property type="term" value="P:ribosomal large subunit assembly"/>
    <property type="evidence" value="ECO:0007669"/>
    <property type="project" value="UniProtKB-UniRule"/>
</dbReference>
<dbReference type="SMART" id="SM00490">
    <property type="entry name" value="HELICc"/>
    <property type="match status" value="1"/>
</dbReference>
<dbReference type="InterPro" id="IPR034415">
    <property type="entry name" value="CsdA_RRM"/>
</dbReference>
<dbReference type="HAMAP" id="MF_00964">
    <property type="entry name" value="DEAD_helicase_DeaD"/>
    <property type="match status" value="1"/>
</dbReference>
<keyword evidence="2 10" id="KW-0963">Cytoplasm</keyword>
<sequence>MSADTPNTAPETPKFTDLALPETLLRALADVGYESPSPIQAATIPPLLEGRDVLGQAQTGTGKTAAFALPILAAIDPAQARPQALVLAPTRELAIQVAEAFQKYATHLPGFHVLPIYGGQSYYPQLQALKRGVQVVVGTPGRVIDHLERGSLDLSQLRCLVLDEADEMLRMGFIDDVEAVLKKTPETRQVALFSATMPPQIKRIAQTYLKEPVEVAIKAKTTTSANIRQRYWSVSGVHKLDALTRILEAETFDAMIVFSRTKLGTEELAEKLSARGISAAAINGDVQQAQREKTIQNLKDGKIDVLVATDVAARGLDVERISHVLNYDIPYDTESYVHRIGRTGRAGRKGEAILFVTPRERGMLRAIERATRQPIEPMELPSVETVNEQRVSRFLGRISEALESQELGLFRDLVERYEREKNVPAVEIAAALAKLVQGENPLLLAPPPAQPRYAEREGPREHRGQATRKFIERDNASNAGAHRRDKFERPARDEARPSRHDEERGGHRHEQRQYTPPMPGASSERPLNAAESMFDDDAPAPRHERAPERSHERAPREAEVGMETFRIEVGHAHGVHPGNIVGAIANEADLESRYIGRIDIRDEYTLVDLPEGMPRELMEHLKKVRVAGQPLRIQRAGPGDAEGGRGRARPGAFRPHGARPGGPKPHGAGPRKPFKPRGPR</sequence>
<dbReference type="InterPro" id="IPR014001">
    <property type="entry name" value="Helicase_ATP-bd"/>
</dbReference>
<dbReference type="RefSeq" id="WP_363797556.1">
    <property type="nucleotide sequence ID" value="NZ_CP159925.1"/>
</dbReference>
<dbReference type="GO" id="GO:0006401">
    <property type="term" value="P:RNA catabolic process"/>
    <property type="evidence" value="ECO:0007669"/>
    <property type="project" value="UniProtKB-UniRule"/>
</dbReference>
<feature type="domain" description="DEAD-box RNA helicase Q" evidence="15">
    <location>
        <begin position="13"/>
        <end position="41"/>
    </location>
</feature>